<evidence type="ECO:0000256" key="1">
    <source>
        <dbReference type="SAM" id="MobiDB-lite"/>
    </source>
</evidence>
<proteinExistence type="predicted"/>
<name>A0A392QCJ9_9FABA</name>
<dbReference type="AlphaFoldDB" id="A0A392QCJ9"/>
<dbReference type="Proteomes" id="UP000265520">
    <property type="component" value="Unassembled WGS sequence"/>
</dbReference>
<feature type="region of interest" description="Disordered" evidence="1">
    <location>
        <begin position="1"/>
        <end position="25"/>
    </location>
</feature>
<evidence type="ECO:0000313" key="2">
    <source>
        <dbReference type="EMBL" id="MCI22051.1"/>
    </source>
</evidence>
<keyword evidence="3" id="KW-1185">Reference proteome</keyword>
<reference evidence="2 3" key="1">
    <citation type="journal article" date="2018" name="Front. Plant Sci.">
        <title>Red Clover (Trifolium pratense) and Zigzag Clover (T. medium) - A Picture of Genomic Similarities and Differences.</title>
        <authorList>
            <person name="Dluhosova J."/>
            <person name="Istvanek J."/>
            <person name="Nedelnik J."/>
            <person name="Repkova J."/>
        </authorList>
    </citation>
    <scope>NUCLEOTIDE SEQUENCE [LARGE SCALE GENOMIC DNA]</scope>
    <source>
        <strain evidence="3">cv. 10/8</strain>
        <tissue evidence="2">Leaf</tissue>
    </source>
</reference>
<dbReference type="EMBL" id="LXQA010128368">
    <property type="protein sequence ID" value="MCI22051.1"/>
    <property type="molecule type" value="Genomic_DNA"/>
</dbReference>
<accession>A0A392QCJ9</accession>
<protein>
    <submittedName>
        <fullName evidence="2">Uncharacterized protein</fullName>
    </submittedName>
</protein>
<organism evidence="2 3">
    <name type="scientific">Trifolium medium</name>
    <dbReference type="NCBI Taxonomy" id="97028"/>
    <lineage>
        <taxon>Eukaryota</taxon>
        <taxon>Viridiplantae</taxon>
        <taxon>Streptophyta</taxon>
        <taxon>Embryophyta</taxon>
        <taxon>Tracheophyta</taxon>
        <taxon>Spermatophyta</taxon>
        <taxon>Magnoliopsida</taxon>
        <taxon>eudicotyledons</taxon>
        <taxon>Gunneridae</taxon>
        <taxon>Pentapetalae</taxon>
        <taxon>rosids</taxon>
        <taxon>fabids</taxon>
        <taxon>Fabales</taxon>
        <taxon>Fabaceae</taxon>
        <taxon>Papilionoideae</taxon>
        <taxon>50 kb inversion clade</taxon>
        <taxon>NPAAA clade</taxon>
        <taxon>Hologalegina</taxon>
        <taxon>IRL clade</taxon>
        <taxon>Trifolieae</taxon>
        <taxon>Trifolium</taxon>
    </lineage>
</organism>
<comment type="caution">
    <text evidence="2">The sequence shown here is derived from an EMBL/GenBank/DDBJ whole genome shotgun (WGS) entry which is preliminary data.</text>
</comment>
<feature type="compositionally biased region" description="Basic and acidic residues" evidence="1">
    <location>
        <begin position="15"/>
        <end position="25"/>
    </location>
</feature>
<sequence>MGESAQPPQKKAKKCSRESRDEKPLPSEEALFALYGDKDKAYRVLQFLKLKDLTVPNEGIIRVVDYGADLAMGYLYLSEFCDMLDKMDLKDWYNGLWRDLDYLLDVLNKHRFGGNYFDQLTSKLQTTHSHYEGIDVSSHKDRVQDVRSRVYLRLYDILKEKGEAYVQAHKSFKAMVADTDKVSDCV</sequence>
<evidence type="ECO:0000313" key="3">
    <source>
        <dbReference type="Proteomes" id="UP000265520"/>
    </source>
</evidence>